<accession>A0ABW7NCP0</accession>
<sequence length="550" mass="63715">MKNNPPVKIFCFEQTGKSPRDERPDNLLKAEVEWCPVVTTQEQWLQVLIDALDKENDQTVVLVISDPERVSLSGEVAMLADRFALLGTDAVFAASSTYLLEDQRLHYFYWKHYPRPHERYNYLDSTAFVGTAGGLKALLRQAMERYGEQCSYHDTLSRYYADSACGCFQSEVNFILDHDQVLIASTRLSAKPQAQKGWMYEMLYARNERDIYSQNHLISALSKSLNISRMGDTFRHLTGTNPLVVGQDTPSPATPGKASFLLNMRAHLQTVRQLFLIGKANKWHFQKERIFRHLPNKSAVIHKATELLVGRLEAKKPVSFAHYNDGELTFIQDFLKGEQHEKWFGRKQQQYNPVLAERLYEAMRFQKEGYLVGVPCSLDHPKLRKQADEIVGDYEYKVQAMAIHHNLAFMPRLLEALKGREVYFFTNEYQDLSFFEAFGVEMVSERIFQVPFRNSYLEYDRFKDMRFPDEAVVVLTCGMLAKILTKVWYENHDSLSVLALGSSLDDHIQKKNISFELYPSDLPLTRNLHRSRSFLFGYKPTCKECFDFDD</sequence>
<proteinExistence type="predicted"/>
<keyword evidence="2" id="KW-1185">Reference proteome</keyword>
<reference evidence="1 2" key="1">
    <citation type="journal article" date="2013" name="Int. J. Syst. Evol. Microbiol.">
        <title>Marinoscillum luteum sp. nov., isolated from marine sediment.</title>
        <authorList>
            <person name="Cha I.T."/>
            <person name="Park S.J."/>
            <person name="Kim S.J."/>
            <person name="Kim J.G."/>
            <person name="Jung M.Y."/>
            <person name="Shin K.S."/>
            <person name="Kwon K.K."/>
            <person name="Yang S.H."/>
            <person name="Seo Y.S."/>
            <person name="Rhee S.K."/>
        </authorList>
    </citation>
    <scope>NUCLEOTIDE SEQUENCE [LARGE SCALE GENOMIC DNA]</scope>
    <source>
        <strain evidence="1 2">KCTC 23939</strain>
    </source>
</reference>
<dbReference type="EMBL" id="JBIPKE010000020">
    <property type="protein sequence ID" value="MFH6985390.1"/>
    <property type="molecule type" value="Genomic_DNA"/>
</dbReference>
<name>A0ABW7NCP0_9BACT</name>
<organism evidence="1 2">
    <name type="scientific">Marinoscillum luteum</name>
    <dbReference type="NCBI Taxonomy" id="861051"/>
    <lineage>
        <taxon>Bacteria</taxon>
        <taxon>Pseudomonadati</taxon>
        <taxon>Bacteroidota</taxon>
        <taxon>Cytophagia</taxon>
        <taxon>Cytophagales</taxon>
        <taxon>Reichenbachiellaceae</taxon>
        <taxon>Marinoscillum</taxon>
    </lineage>
</organism>
<comment type="caution">
    <text evidence="1">The sequence shown here is derived from an EMBL/GenBank/DDBJ whole genome shotgun (WGS) entry which is preliminary data.</text>
</comment>
<gene>
    <name evidence="1" type="ORF">ACHKAR_18200</name>
</gene>
<dbReference type="RefSeq" id="WP_395418854.1">
    <property type="nucleotide sequence ID" value="NZ_JBIPKE010000020.1"/>
</dbReference>
<evidence type="ECO:0000313" key="1">
    <source>
        <dbReference type="EMBL" id="MFH6985390.1"/>
    </source>
</evidence>
<evidence type="ECO:0000313" key="2">
    <source>
        <dbReference type="Proteomes" id="UP001610063"/>
    </source>
</evidence>
<protein>
    <submittedName>
        <fullName evidence="1">Uncharacterized protein</fullName>
    </submittedName>
</protein>
<dbReference type="Proteomes" id="UP001610063">
    <property type="component" value="Unassembled WGS sequence"/>
</dbReference>